<feature type="binding site" evidence="4">
    <location>
        <position position="112"/>
    </location>
    <ligand>
        <name>Mg(2+)</name>
        <dbReference type="ChEBI" id="CHEBI:18420"/>
        <label>1</label>
        <note>catalytic</note>
    </ligand>
</feature>
<evidence type="ECO:0000256" key="2">
    <source>
        <dbReference type="ARBA" id="ARBA00022801"/>
    </source>
</evidence>
<evidence type="ECO:0000313" key="5">
    <source>
        <dbReference type="EMBL" id="GGE70462.1"/>
    </source>
</evidence>
<feature type="binding site" evidence="4">
    <location>
        <position position="92"/>
    </location>
    <ligand>
        <name>Mg(2+)</name>
        <dbReference type="ChEBI" id="CHEBI:18420"/>
        <label>1</label>
        <note>catalytic</note>
    </ligand>
</feature>
<evidence type="ECO:0000256" key="1">
    <source>
        <dbReference type="ARBA" id="ARBA00022723"/>
    </source>
</evidence>
<evidence type="ECO:0000256" key="3">
    <source>
        <dbReference type="ARBA" id="ARBA00022842"/>
    </source>
</evidence>
<accession>A0A917ERG0</accession>
<dbReference type="GO" id="GO:0046872">
    <property type="term" value="F:metal ion binding"/>
    <property type="evidence" value="ECO:0007669"/>
    <property type="project" value="UniProtKB-KW"/>
</dbReference>
<dbReference type="SUPFAM" id="SSF56655">
    <property type="entry name" value="Carbohydrate phosphatase"/>
    <property type="match status" value="1"/>
</dbReference>
<reference evidence="5" key="2">
    <citation type="submission" date="2020-09" db="EMBL/GenBank/DDBJ databases">
        <authorList>
            <person name="Sun Q."/>
            <person name="Zhou Y."/>
        </authorList>
    </citation>
    <scope>NUCLEOTIDE SEQUENCE</scope>
    <source>
        <strain evidence="5">CGMCC 1.15388</strain>
    </source>
</reference>
<organism evidence="5 6">
    <name type="scientific">Nesterenkonia cremea</name>
    <dbReference type="NCBI Taxonomy" id="1882340"/>
    <lineage>
        <taxon>Bacteria</taxon>
        <taxon>Bacillati</taxon>
        <taxon>Actinomycetota</taxon>
        <taxon>Actinomycetes</taxon>
        <taxon>Micrococcales</taxon>
        <taxon>Micrococcaceae</taxon>
        <taxon>Nesterenkonia</taxon>
    </lineage>
</organism>
<feature type="binding site" evidence="4">
    <location>
        <position position="110"/>
    </location>
    <ligand>
        <name>Mg(2+)</name>
        <dbReference type="ChEBI" id="CHEBI:18420"/>
        <label>1</label>
        <note>catalytic</note>
    </ligand>
</feature>
<dbReference type="PRINTS" id="PR00377">
    <property type="entry name" value="IMPHPHTASES"/>
</dbReference>
<dbReference type="Gene3D" id="3.30.540.10">
    <property type="entry name" value="Fructose-1,6-Bisphosphatase, subunit A, domain 1"/>
    <property type="match status" value="1"/>
</dbReference>
<dbReference type="InterPro" id="IPR000760">
    <property type="entry name" value="Inositol_monophosphatase-like"/>
</dbReference>
<feature type="binding site" evidence="4">
    <location>
        <position position="246"/>
    </location>
    <ligand>
        <name>Mg(2+)</name>
        <dbReference type="ChEBI" id="CHEBI:18420"/>
        <label>1</label>
        <note>catalytic</note>
    </ligand>
</feature>
<dbReference type="GO" id="GO:0007165">
    <property type="term" value="P:signal transduction"/>
    <property type="evidence" value="ECO:0007669"/>
    <property type="project" value="TreeGrafter"/>
</dbReference>
<gene>
    <name evidence="5" type="ORF">GCM10011401_17050</name>
</gene>
<dbReference type="PANTHER" id="PTHR20854">
    <property type="entry name" value="INOSITOL MONOPHOSPHATASE"/>
    <property type="match status" value="1"/>
</dbReference>
<sequence>MTASENDADRTETMTTAEELLDIAREAAAAGVAVLAERSEVAPAGVALGQEQAGLQTKSSESDLVTEFDRRAERAVREVITRRRPDDGVSGEEYGTTAAEKPSGYRWSIDPLDGTTNFVRGVVYYGTSVAVQGPSGHWLAGVVDAPAIGRHWWATRGGGAWTTGTTAEGVSEPVKLKGPQGSRAAGILATGFGYDPERREEQTKAVTSMLPLFGNLRRLGAAALDICMVADGTMDAFAEYGLWEHDWAAGTLIAEEAGVEVRRPADANSAEAPDWCVAGDIGIPHSQLRPRPTGL</sequence>
<dbReference type="AlphaFoldDB" id="A0A917ERG0"/>
<keyword evidence="2" id="KW-0378">Hydrolase</keyword>
<feature type="binding site" evidence="4">
    <location>
        <position position="113"/>
    </location>
    <ligand>
        <name>Mg(2+)</name>
        <dbReference type="ChEBI" id="CHEBI:18420"/>
        <label>1</label>
        <note>catalytic</note>
    </ligand>
</feature>
<dbReference type="PANTHER" id="PTHR20854:SF4">
    <property type="entry name" value="INOSITOL-1-MONOPHOSPHATASE-RELATED"/>
    <property type="match status" value="1"/>
</dbReference>
<dbReference type="GO" id="GO:0008934">
    <property type="term" value="F:inositol monophosphate 1-phosphatase activity"/>
    <property type="evidence" value="ECO:0007669"/>
    <property type="project" value="TreeGrafter"/>
</dbReference>
<comment type="cofactor">
    <cofactor evidence="4">
        <name>Mg(2+)</name>
        <dbReference type="ChEBI" id="CHEBI:18420"/>
    </cofactor>
</comment>
<reference evidence="5" key="1">
    <citation type="journal article" date="2014" name="Int. J. Syst. Evol. Microbiol.">
        <title>Complete genome sequence of Corynebacterium casei LMG S-19264T (=DSM 44701T), isolated from a smear-ripened cheese.</title>
        <authorList>
            <consortium name="US DOE Joint Genome Institute (JGI-PGF)"/>
            <person name="Walter F."/>
            <person name="Albersmeier A."/>
            <person name="Kalinowski J."/>
            <person name="Ruckert C."/>
        </authorList>
    </citation>
    <scope>NUCLEOTIDE SEQUENCE</scope>
    <source>
        <strain evidence="5">CGMCC 1.15388</strain>
    </source>
</reference>
<dbReference type="Gene3D" id="3.40.190.80">
    <property type="match status" value="1"/>
</dbReference>
<proteinExistence type="predicted"/>
<keyword evidence="6" id="KW-1185">Reference proteome</keyword>
<dbReference type="GO" id="GO:0006020">
    <property type="term" value="P:inositol metabolic process"/>
    <property type="evidence" value="ECO:0007669"/>
    <property type="project" value="TreeGrafter"/>
</dbReference>
<evidence type="ECO:0000313" key="6">
    <source>
        <dbReference type="Proteomes" id="UP000633136"/>
    </source>
</evidence>
<dbReference type="PROSITE" id="PS00629">
    <property type="entry name" value="IMP_1"/>
    <property type="match status" value="1"/>
</dbReference>
<protein>
    <submittedName>
        <fullName evidence="5">Inositol monophosphatase</fullName>
    </submittedName>
</protein>
<keyword evidence="1 4" id="KW-0479">Metal-binding</keyword>
<dbReference type="InterPro" id="IPR020583">
    <property type="entry name" value="Inositol_monoP_metal-BS"/>
</dbReference>
<dbReference type="Pfam" id="PF00459">
    <property type="entry name" value="Inositol_P"/>
    <property type="match status" value="1"/>
</dbReference>
<comment type="caution">
    <text evidence="5">The sequence shown here is derived from an EMBL/GenBank/DDBJ whole genome shotgun (WGS) entry which is preliminary data.</text>
</comment>
<keyword evidence="3 4" id="KW-0460">Magnesium</keyword>
<dbReference type="Proteomes" id="UP000633136">
    <property type="component" value="Unassembled WGS sequence"/>
</dbReference>
<dbReference type="EMBL" id="BMIS01000006">
    <property type="protein sequence ID" value="GGE70462.1"/>
    <property type="molecule type" value="Genomic_DNA"/>
</dbReference>
<name>A0A917ERG0_9MICC</name>
<evidence type="ECO:0000256" key="4">
    <source>
        <dbReference type="PIRSR" id="PIRSR600760-2"/>
    </source>
</evidence>